<name>A0A9P4JXA5_9PLEO</name>
<gene>
    <name evidence="2" type="ORF">GQ43DRAFT_488243</name>
</gene>
<feature type="compositionally biased region" description="Polar residues" evidence="1">
    <location>
        <begin position="115"/>
        <end position="148"/>
    </location>
</feature>
<keyword evidence="3" id="KW-1185">Reference proteome</keyword>
<reference evidence="2" key="1">
    <citation type="journal article" date="2020" name="Stud. Mycol.">
        <title>101 Dothideomycetes genomes: a test case for predicting lifestyles and emergence of pathogens.</title>
        <authorList>
            <person name="Haridas S."/>
            <person name="Albert R."/>
            <person name="Binder M."/>
            <person name="Bloem J."/>
            <person name="Labutti K."/>
            <person name="Salamov A."/>
            <person name="Andreopoulos B."/>
            <person name="Baker S."/>
            <person name="Barry K."/>
            <person name="Bills G."/>
            <person name="Bluhm B."/>
            <person name="Cannon C."/>
            <person name="Castanera R."/>
            <person name="Culley D."/>
            <person name="Daum C."/>
            <person name="Ezra D."/>
            <person name="Gonzalez J."/>
            <person name="Henrissat B."/>
            <person name="Kuo A."/>
            <person name="Liang C."/>
            <person name="Lipzen A."/>
            <person name="Lutzoni F."/>
            <person name="Magnuson J."/>
            <person name="Mondo S."/>
            <person name="Nolan M."/>
            <person name="Ohm R."/>
            <person name="Pangilinan J."/>
            <person name="Park H.-J."/>
            <person name="Ramirez L."/>
            <person name="Alfaro M."/>
            <person name="Sun H."/>
            <person name="Tritt A."/>
            <person name="Yoshinaga Y."/>
            <person name="Zwiers L.-H."/>
            <person name="Turgeon B."/>
            <person name="Goodwin S."/>
            <person name="Spatafora J."/>
            <person name="Crous P."/>
            <person name="Grigoriev I."/>
        </authorList>
    </citation>
    <scope>NUCLEOTIDE SEQUENCE</scope>
    <source>
        <strain evidence="2">ATCC 74209</strain>
    </source>
</reference>
<evidence type="ECO:0000313" key="3">
    <source>
        <dbReference type="Proteomes" id="UP000799536"/>
    </source>
</evidence>
<proteinExistence type="predicted"/>
<feature type="compositionally biased region" description="Basic residues" evidence="1">
    <location>
        <begin position="87"/>
        <end position="108"/>
    </location>
</feature>
<dbReference type="Proteomes" id="UP000799536">
    <property type="component" value="Unassembled WGS sequence"/>
</dbReference>
<dbReference type="EMBL" id="ML993860">
    <property type="protein sequence ID" value="KAF2205227.1"/>
    <property type="molecule type" value="Genomic_DNA"/>
</dbReference>
<dbReference type="AlphaFoldDB" id="A0A9P4JXA5"/>
<evidence type="ECO:0000313" key="2">
    <source>
        <dbReference type="EMBL" id="KAF2205227.1"/>
    </source>
</evidence>
<organism evidence="2 3">
    <name type="scientific">Delitschia confertaspora ATCC 74209</name>
    <dbReference type="NCBI Taxonomy" id="1513339"/>
    <lineage>
        <taxon>Eukaryota</taxon>
        <taxon>Fungi</taxon>
        <taxon>Dikarya</taxon>
        <taxon>Ascomycota</taxon>
        <taxon>Pezizomycotina</taxon>
        <taxon>Dothideomycetes</taxon>
        <taxon>Pleosporomycetidae</taxon>
        <taxon>Pleosporales</taxon>
        <taxon>Delitschiaceae</taxon>
        <taxon>Delitschia</taxon>
    </lineage>
</organism>
<evidence type="ECO:0000256" key="1">
    <source>
        <dbReference type="SAM" id="MobiDB-lite"/>
    </source>
</evidence>
<protein>
    <submittedName>
        <fullName evidence="2">Uncharacterized protein</fullName>
    </submittedName>
</protein>
<feature type="region of interest" description="Disordered" evidence="1">
    <location>
        <begin position="69"/>
        <end position="168"/>
    </location>
</feature>
<dbReference type="OrthoDB" id="5151921at2759"/>
<comment type="caution">
    <text evidence="2">The sequence shown here is derived from an EMBL/GenBank/DDBJ whole genome shotgun (WGS) entry which is preliminary data.</text>
</comment>
<accession>A0A9P4JXA5</accession>
<sequence>MSHTKISTISRPFDARHVAGVAVVVPGSTAQCMQRGTGLHRSSSVYSSASNWNSDSNWNPNSNFTMVDEESRPQHVDTTSGNGYSKLRPHLSIKRSFSRLRSRSSSRSRWREKPTSQSDSASQPRSHLENQYTFRISSSRNSSRTGNDGRTHPLSHGNNSIITRPIRSDSGVSVSGTAIDLSSVPLSERPLGFKEIMRISSLEERMKLYRRTREYWAQADHGLNEWVWSVRRELDL</sequence>